<sequence>MDKDLRRIDMTDEERARFLLAVEQTKFLPADEIS</sequence>
<evidence type="ECO:0000313" key="2">
    <source>
        <dbReference type="Proteomes" id="UP000823773"/>
    </source>
</evidence>
<accession>A0ACC5T4J6</accession>
<comment type="caution">
    <text evidence="1">The sequence shown here is derived from an EMBL/GenBank/DDBJ whole genome shotgun (WGS) entry which is preliminary data.</text>
</comment>
<proteinExistence type="predicted"/>
<protein>
    <submittedName>
        <fullName evidence="1">Uncharacterized protein</fullName>
    </submittedName>
</protein>
<organism evidence="1 2">
    <name type="scientific">Ensifer adhaerens</name>
    <name type="common">Sinorhizobium morelense</name>
    <dbReference type="NCBI Taxonomy" id="106592"/>
    <lineage>
        <taxon>Bacteria</taxon>
        <taxon>Pseudomonadati</taxon>
        <taxon>Pseudomonadota</taxon>
        <taxon>Alphaproteobacteria</taxon>
        <taxon>Hyphomicrobiales</taxon>
        <taxon>Rhizobiaceae</taxon>
        <taxon>Sinorhizobium/Ensifer group</taxon>
        <taxon>Ensifer</taxon>
    </lineage>
</organism>
<gene>
    <name evidence="1" type="ORF">J2Z19_005794</name>
</gene>
<dbReference type="EMBL" id="JAGGJR010000014">
    <property type="protein sequence ID" value="MBP1876045.1"/>
    <property type="molecule type" value="Genomic_DNA"/>
</dbReference>
<name>A0ACC5T4J6_ENSAD</name>
<evidence type="ECO:0000313" key="1">
    <source>
        <dbReference type="EMBL" id="MBP1876045.1"/>
    </source>
</evidence>
<dbReference type="Proteomes" id="UP000823773">
    <property type="component" value="Unassembled WGS sequence"/>
</dbReference>
<keyword evidence="2" id="KW-1185">Reference proteome</keyword>
<reference evidence="1" key="1">
    <citation type="submission" date="2021-03" db="EMBL/GenBank/DDBJ databases">
        <title>Genomic Encyclopedia of Type Strains, Phase IV (KMG-IV): sequencing the most valuable type-strain genomes for metagenomic binning, comparative biology and taxonomic classification.</title>
        <authorList>
            <person name="Goeker M."/>
        </authorList>
    </citation>
    <scope>NUCLEOTIDE SEQUENCE</scope>
    <source>
        <strain evidence="1">DSM 18131</strain>
    </source>
</reference>